<feature type="transmembrane region" description="Helical" evidence="1">
    <location>
        <begin position="168"/>
        <end position="188"/>
    </location>
</feature>
<feature type="transmembrane region" description="Helical" evidence="1">
    <location>
        <begin position="349"/>
        <end position="368"/>
    </location>
</feature>
<keyword evidence="1" id="KW-0812">Transmembrane</keyword>
<proteinExistence type="predicted"/>
<accession>A0A2S0IED1</accession>
<feature type="transmembrane region" description="Helical" evidence="1">
    <location>
        <begin position="118"/>
        <end position="134"/>
    </location>
</feature>
<keyword evidence="1" id="KW-1133">Transmembrane helix</keyword>
<feature type="transmembrane region" description="Helical" evidence="1">
    <location>
        <begin position="141"/>
        <end position="162"/>
    </location>
</feature>
<gene>
    <name evidence="2" type="ORF">CLM73_26675</name>
</gene>
<organism evidence="2 3">
    <name type="scientific">Achromobacter spanius</name>
    <dbReference type="NCBI Taxonomy" id="217203"/>
    <lineage>
        <taxon>Bacteria</taxon>
        <taxon>Pseudomonadati</taxon>
        <taxon>Pseudomonadota</taxon>
        <taxon>Betaproteobacteria</taxon>
        <taxon>Burkholderiales</taxon>
        <taxon>Alcaligenaceae</taxon>
        <taxon>Achromobacter</taxon>
    </lineage>
</organism>
<dbReference type="AlphaFoldDB" id="A0A2S0IED1"/>
<evidence type="ECO:0008006" key="4">
    <source>
        <dbReference type="Google" id="ProtNLM"/>
    </source>
</evidence>
<keyword evidence="1" id="KW-0472">Membrane</keyword>
<dbReference type="RefSeq" id="WP_105241014.1">
    <property type="nucleotide sequence ID" value="NZ_CP023270.1"/>
</dbReference>
<feature type="transmembrane region" description="Helical" evidence="1">
    <location>
        <begin position="200"/>
        <end position="225"/>
    </location>
</feature>
<dbReference type="Proteomes" id="UP000239477">
    <property type="component" value="Chromosome"/>
</dbReference>
<sequence length="384" mass="41984">MIRFFNSVGYRRFLLAMLYVMVAAAAFNGFYTKWRLNDGHGPHSLASMVEGTAYRPYVYRQFAPAIANGIQDLMPAATVERLSERLADPRRVNSRSGLAMRFPASEAMQAPVTLRYHIVYYLTFLALLGSLFAMRSVCLAAGASAAAATAAPLVIALLLPFFLTEGGFFYDFFEVLFMACAILLAWRIPVERPMRAAGRLGLLAVVAAMATWNKEAFFFYVVTLYPFLRLSLPRVKAAGVVAGLVFVCGCVYLALRLRYAGNPGGAVSFQPGANFFYFLDPGNWFRTESTYGVALPKGLSAVMVLMIVGVAVTGWRLLPAPFRLHVLMALAVNVPLFLLFAAEGEARNLSMLYPSLLVLMAMALTAWMNVAAPPTAASVDRAQA</sequence>
<dbReference type="EMBL" id="CP023270">
    <property type="protein sequence ID" value="AVJ30402.1"/>
    <property type="molecule type" value="Genomic_DNA"/>
</dbReference>
<evidence type="ECO:0000313" key="2">
    <source>
        <dbReference type="EMBL" id="AVJ30402.1"/>
    </source>
</evidence>
<evidence type="ECO:0000256" key="1">
    <source>
        <dbReference type="SAM" id="Phobius"/>
    </source>
</evidence>
<feature type="transmembrane region" description="Helical" evidence="1">
    <location>
        <begin position="299"/>
        <end position="318"/>
    </location>
</feature>
<keyword evidence="3" id="KW-1185">Reference proteome</keyword>
<feature type="transmembrane region" description="Helical" evidence="1">
    <location>
        <begin position="12"/>
        <end position="31"/>
    </location>
</feature>
<reference evidence="2 3" key="1">
    <citation type="submission" date="2017-09" db="EMBL/GenBank/DDBJ databases">
        <title>Genomic, metabolic, and phenotypic characteristics of bacterial isolates from the natural microbiome of the model nematode Caenorhabditis elegans.</title>
        <authorList>
            <person name="Zimmermann J."/>
            <person name="Obeng N."/>
            <person name="Yang W."/>
            <person name="Obeng O."/>
            <person name="Kissoyan K."/>
            <person name="Pees B."/>
            <person name="Dirksen P."/>
            <person name="Hoppner M."/>
            <person name="Franke A."/>
            <person name="Rosenstiel P."/>
            <person name="Leippe M."/>
            <person name="Dierking K."/>
            <person name="Kaleta C."/>
            <person name="Schulenburg H."/>
        </authorList>
    </citation>
    <scope>NUCLEOTIDE SEQUENCE [LARGE SCALE GENOMIC DNA]</scope>
    <source>
        <strain evidence="2 3">MYb73</strain>
    </source>
</reference>
<dbReference type="OrthoDB" id="8744808at2"/>
<feature type="transmembrane region" description="Helical" evidence="1">
    <location>
        <begin position="324"/>
        <end position="342"/>
    </location>
</feature>
<evidence type="ECO:0000313" key="3">
    <source>
        <dbReference type="Proteomes" id="UP000239477"/>
    </source>
</evidence>
<feature type="transmembrane region" description="Helical" evidence="1">
    <location>
        <begin position="237"/>
        <end position="255"/>
    </location>
</feature>
<protein>
    <recommendedName>
        <fullName evidence="4">Glycosyltransferase RgtA/B/C/D-like domain-containing protein</fullName>
    </recommendedName>
</protein>
<name>A0A2S0IED1_9BURK</name>